<keyword evidence="11 18" id="KW-0727">SH2 domain</keyword>
<dbReference type="GO" id="GO:0005654">
    <property type="term" value="C:nucleoplasm"/>
    <property type="evidence" value="ECO:0007669"/>
    <property type="project" value="UniProtKB-ARBA"/>
</dbReference>
<dbReference type="InterPro" id="IPR048988">
    <property type="entry name" value="STAT_linker"/>
</dbReference>
<evidence type="ECO:0000256" key="13">
    <source>
        <dbReference type="ARBA" id="ARBA00023054"/>
    </source>
</evidence>
<dbReference type="FunFam" id="3.30.505.10:FF:000003">
    <property type="entry name" value="Signal transducer and activator of transcription"/>
    <property type="match status" value="1"/>
</dbReference>
<dbReference type="AlphaFoldDB" id="A0A8C4Q8V0"/>
<dbReference type="SUPFAM" id="SSF47655">
    <property type="entry name" value="STAT"/>
    <property type="match status" value="1"/>
</dbReference>
<keyword evidence="7 19" id="KW-0597">Phosphoprotein</keyword>
<dbReference type="Proteomes" id="UP000694388">
    <property type="component" value="Unplaced"/>
</dbReference>
<evidence type="ECO:0000256" key="9">
    <source>
        <dbReference type="ARBA" id="ARBA00022843"/>
    </source>
</evidence>
<dbReference type="InterPro" id="IPR013801">
    <property type="entry name" value="STAT_TF_DNA-bd"/>
</dbReference>
<evidence type="ECO:0000256" key="15">
    <source>
        <dbReference type="ARBA" id="ARBA00023159"/>
    </source>
</evidence>
<keyword evidence="8" id="KW-0013">ADP-ribosylation</keyword>
<dbReference type="InterPro" id="IPR001217">
    <property type="entry name" value="STAT"/>
</dbReference>
<dbReference type="SMART" id="SM00964">
    <property type="entry name" value="STAT_int"/>
    <property type="match status" value="1"/>
</dbReference>
<dbReference type="GO" id="GO:0051607">
    <property type="term" value="P:defense response to virus"/>
    <property type="evidence" value="ECO:0007669"/>
    <property type="project" value="UniProtKB-ARBA"/>
</dbReference>
<feature type="coiled-coil region" evidence="20">
    <location>
        <begin position="139"/>
        <end position="236"/>
    </location>
</feature>
<evidence type="ECO:0000256" key="16">
    <source>
        <dbReference type="ARBA" id="ARBA00023163"/>
    </source>
</evidence>
<feature type="compositionally biased region" description="Polar residues" evidence="21">
    <location>
        <begin position="739"/>
        <end position="757"/>
    </location>
</feature>
<keyword evidence="12 19" id="KW-0805">Transcription regulation</keyword>
<evidence type="ECO:0000256" key="3">
    <source>
        <dbReference type="ARBA" id="ARBA00005586"/>
    </source>
</evidence>
<evidence type="ECO:0000256" key="5">
    <source>
        <dbReference type="ARBA" id="ARBA00022490"/>
    </source>
</evidence>
<evidence type="ECO:0000256" key="12">
    <source>
        <dbReference type="ARBA" id="ARBA00023015"/>
    </source>
</evidence>
<dbReference type="GO" id="GO:0042981">
    <property type="term" value="P:regulation of apoptotic process"/>
    <property type="evidence" value="ECO:0007669"/>
    <property type="project" value="UniProtKB-ARBA"/>
</dbReference>
<organism evidence="23 24">
    <name type="scientific">Eptatretus burgeri</name>
    <name type="common">Inshore hagfish</name>
    <dbReference type="NCBI Taxonomy" id="7764"/>
    <lineage>
        <taxon>Eukaryota</taxon>
        <taxon>Metazoa</taxon>
        <taxon>Chordata</taxon>
        <taxon>Craniata</taxon>
        <taxon>Vertebrata</taxon>
        <taxon>Cyclostomata</taxon>
        <taxon>Myxini</taxon>
        <taxon>Myxiniformes</taxon>
        <taxon>Myxinidae</taxon>
        <taxon>Eptatretinae</taxon>
        <taxon>Eptatretus</taxon>
    </lineage>
</organism>
<evidence type="ECO:0000256" key="19">
    <source>
        <dbReference type="RuleBase" id="RU046415"/>
    </source>
</evidence>
<dbReference type="GO" id="GO:0003677">
    <property type="term" value="F:DNA binding"/>
    <property type="evidence" value="ECO:0007669"/>
    <property type="project" value="UniProtKB-KW"/>
</dbReference>
<feature type="region of interest" description="Disordered" evidence="21">
    <location>
        <begin position="709"/>
        <end position="759"/>
    </location>
</feature>
<dbReference type="Pfam" id="PF21354">
    <property type="entry name" value="STAT_linker"/>
    <property type="match status" value="1"/>
</dbReference>
<dbReference type="SUPFAM" id="SSF49417">
    <property type="entry name" value="p53-like transcription factors"/>
    <property type="match status" value="1"/>
</dbReference>
<keyword evidence="13 20" id="KW-0175">Coiled coil</keyword>
<accession>A0A8C4Q8V0</accession>
<evidence type="ECO:0000256" key="6">
    <source>
        <dbReference type="ARBA" id="ARBA00022499"/>
    </source>
</evidence>
<evidence type="ECO:0000256" key="14">
    <source>
        <dbReference type="ARBA" id="ARBA00023125"/>
    </source>
</evidence>
<keyword evidence="15 19" id="KW-0010">Activator</keyword>
<dbReference type="GO" id="GO:0005737">
    <property type="term" value="C:cytoplasm"/>
    <property type="evidence" value="ECO:0007669"/>
    <property type="project" value="UniProtKB-SubCell"/>
</dbReference>
<dbReference type="Gene3D" id="2.60.40.630">
    <property type="entry name" value="STAT transcription factor, DNA-binding domain"/>
    <property type="match status" value="1"/>
</dbReference>
<evidence type="ECO:0000256" key="11">
    <source>
        <dbReference type="ARBA" id="ARBA00022999"/>
    </source>
</evidence>
<evidence type="ECO:0000256" key="17">
    <source>
        <dbReference type="ARBA" id="ARBA00023242"/>
    </source>
</evidence>
<feature type="domain" description="SH2" evidence="22">
    <location>
        <begin position="573"/>
        <end position="679"/>
    </location>
</feature>
<dbReference type="FunFam" id="2.60.40.630:FF:000001">
    <property type="entry name" value="Signal transducer and activator of transcription"/>
    <property type="match status" value="1"/>
</dbReference>
<evidence type="ECO:0000256" key="4">
    <source>
        <dbReference type="ARBA" id="ARBA00022481"/>
    </source>
</evidence>
<name>A0A8C4Q8V0_EPTBU</name>
<dbReference type="InterPro" id="IPR008967">
    <property type="entry name" value="p53-like_TF_DNA-bd_sf"/>
</dbReference>
<evidence type="ECO:0000313" key="23">
    <source>
        <dbReference type="Ensembl" id="ENSEBUP00000011800.1"/>
    </source>
</evidence>
<dbReference type="Pfam" id="PF02864">
    <property type="entry name" value="STAT_bind"/>
    <property type="match status" value="1"/>
</dbReference>
<dbReference type="GO" id="GO:0007259">
    <property type="term" value="P:cell surface receptor signaling pathway via JAK-STAT"/>
    <property type="evidence" value="ECO:0007669"/>
    <property type="project" value="UniProtKB-ARBA"/>
</dbReference>
<keyword evidence="24" id="KW-1185">Reference proteome</keyword>
<keyword evidence="4" id="KW-0488">Methylation</keyword>
<evidence type="ECO:0000256" key="1">
    <source>
        <dbReference type="ARBA" id="ARBA00004123"/>
    </source>
</evidence>
<dbReference type="Gene3D" id="3.30.505.10">
    <property type="entry name" value="SH2 domain"/>
    <property type="match status" value="1"/>
</dbReference>
<reference evidence="23" key="1">
    <citation type="submission" date="2025-08" db="UniProtKB">
        <authorList>
            <consortium name="Ensembl"/>
        </authorList>
    </citation>
    <scope>IDENTIFICATION</scope>
</reference>
<keyword evidence="9" id="KW-0832">Ubl conjugation</keyword>
<comment type="similarity">
    <text evidence="3 19">Belongs to the transcription factor STAT family.</text>
</comment>
<comment type="subcellular location">
    <subcellularLocation>
        <location evidence="2 19">Cytoplasm</location>
    </subcellularLocation>
    <subcellularLocation>
        <location evidence="1 19">Nucleus</location>
    </subcellularLocation>
</comment>
<dbReference type="FunFam" id="1.10.238.10:FF:000012">
    <property type="entry name" value="Signal transducer and activator of transcription"/>
    <property type="match status" value="1"/>
</dbReference>
<evidence type="ECO:0000256" key="10">
    <source>
        <dbReference type="ARBA" id="ARBA00022990"/>
    </source>
</evidence>
<dbReference type="Pfam" id="PF02865">
    <property type="entry name" value="STAT_int"/>
    <property type="match status" value="1"/>
</dbReference>
<dbReference type="Gene3D" id="1.10.532.10">
    <property type="entry name" value="STAT transcription factor, N-terminal domain"/>
    <property type="match status" value="1"/>
</dbReference>
<reference evidence="23" key="2">
    <citation type="submission" date="2025-09" db="UniProtKB">
        <authorList>
            <consortium name="Ensembl"/>
        </authorList>
    </citation>
    <scope>IDENTIFICATION</scope>
</reference>
<dbReference type="InterPro" id="IPR000980">
    <property type="entry name" value="SH2"/>
</dbReference>
<evidence type="ECO:0000256" key="20">
    <source>
        <dbReference type="SAM" id="Coils"/>
    </source>
</evidence>
<evidence type="ECO:0000313" key="24">
    <source>
        <dbReference type="Proteomes" id="UP000694388"/>
    </source>
</evidence>
<evidence type="ECO:0000256" key="7">
    <source>
        <dbReference type="ARBA" id="ARBA00022553"/>
    </source>
</evidence>
<dbReference type="GO" id="GO:0060337">
    <property type="term" value="P:type I interferon-mediated signaling pathway"/>
    <property type="evidence" value="ECO:0007669"/>
    <property type="project" value="UniProtKB-ARBA"/>
</dbReference>
<dbReference type="SUPFAM" id="SSF55550">
    <property type="entry name" value="SH2 domain"/>
    <property type="match status" value="1"/>
</dbReference>
<dbReference type="Ensembl" id="ENSEBUT00000012376.1">
    <property type="protein sequence ID" value="ENSEBUP00000011800.1"/>
    <property type="gene ID" value="ENSEBUG00000007506.1"/>
</dbReference>
<dbReference type="Gene3D" id="1.10.238.10">
    <property type="entry name" value="EF-hand"/>
    <property type="match status" value="1"/>
</dbReference>
<evidence type="ECO:0000256" key="18">
    <source>
        <dbReference type="PROSITE-ProRule" id="PRU00191"/>
    </source>
</evidence>
<dbReference type="Pfam" id="PF00017">
    <property type="entry name" value="SH2"/>
    <property type="match status" value="1"/>
</dbReference>
<sequence>MAQWEKLQCLHAKFLDQVHHLYDESFPMEVRQYLANWIESQDWNYATNNVSHATLLFHNLLAQLDDQYSRFSEQNNILLQHNLRRIKQNLQAHYLEDPVQMALIISNCLAEEQKILKNSGNGEQMYGMQQQQPEVPSKVKHIDLSIEQMRKRMQNLEQEIKNLEDFQDDFDFKFKTAQSRETFDGNWANTRKDEVKQLQEMLLQLDKRRQDLLKSMEELMGDIETLQNSVLNEELEEWKRRQQIACIGGPPNTCLDQLQTWCTTLAESLLQVKQQLKRLDELQLKVSYNGDPIPSQRPRIETQATQLFCTLVKSSFVVERQPCMPTHPQRPLVLKTGVQFTVKLRLLVKLMELNYQLKVKATIDRDVDKLPVRGCRRFNILGTNTKVMNMEESNNGSLSVEFRHLQLKEQKCSAGGRTNEGPLIVTEELHAFTFETQMVHQNLKFDLETSSLPVVVISNVSQLPSGWASVLWYNMLTNDHKNVGFFTNPPPAMWSQLSEVLSWQFSSCTKRGLNTDQLQTLAEKLLGSRVNYCDCQIPWIKFCKENLPGKQFSFWLWLDGILELVKKHLLNLWDDGCIMGFVSKERERNLLKQTHPGTFLLRFSESSKDGGVTFTWVGARNGIHSVEPYTKQHLLALSFPDIIRSYKVMSEDNIPTNPLVYLYPHVPKDQAFGKYYTPAGPSEPMDVDQKGGYIKAVFISVSNVDKNSQPCPVSEHGVKVANSPHSAHMMSPTAGPLTPHTSPMPQTPRPSSALTPQPLSPQKGYPIGVPDFPMSHGEMGSPEMVNGMMFQGQMHSQQPIYTGPPQCFSQMSNFSMFAGN</sequence>
<evidence type="ECO:0000256" key="8">
    <source>
        <dbReference type="ARBA" id="ARBA00022765"/>
    </source>
</evidence>
<dbReference type="FunFam" id="1.10.532.10:FF:000001">
    <property type="entry name" value="Signal transducer and activator of transcription"/>
    <property type="match status" value="1"/>
</dbReference>
<dbReference type="InterPro" id="IPR013799">
    <property type="entry name" value="STAT_TF_prot_interaction"/>
</dbReference>
<dbReference type="PROSITE" id="PS50001">
    <property type="entry name" value="SH2"/>
    <property type="match status" value="1"/>
</dbReference>
<dbReference type="Pfam" id="PF01017">
    <property type="entry name" value="STAT_alpha"/>
    <property type="match status" value="1"/>
</dbReference>
<evidence type="ECO:0000256" key="2">
    <source>
        <dbReference type="ARBA" id="ARBA00004496"/>
    </source>
</evidence>
<dbReference type="InterPro" id="IPR013800">
    <property type="entry name" value="STAT_TF_alpha"/>
</dbReference>
<dbReference type="InterPro" id="IPR036860">
    <property type="entry name" value="SH2_dom_sf"/>
</dbReference>
<dbReference type="GeneTree" id="ENSGT01050000244905"/>
<keyword evidence="10" id="KW-0007">Acetylation</keyword>
<dbReference type="GO" id="GO:0000981">
    <property type="term" value="F:DNA-binding transcription factor activity, RNA polymerase II-specific"/>
    <property type="evidence" value="ECO:0007669"/>
    <property type="project" value="UniProtKB-ARBA"/>
</dbReference>
<evidence type="ECO:0000256" key="21">
    <source>
        <dbReference type="SAM" id="MobiDB-lite"/>
    </source>
</evidence>
<dbReference type="GO" id="GO:0060333">
    <property type="term" value="P:type II interferon-mediated signaling pathway"/>
    <property type="evidence" value="ECO:0007669"/>
    <property type="project" value="UniProtKB-ARBA"/>
</dbReference>
<keyword evidence="5 19" id="KW-0963">Cytoplasm</keyword>
<dbReference type="SUPFAM" id="SSF48092">
    <property type="entry name" value="Transcription factor STAT-4 N-domain"/>
    <property type="match status" value="1"/>
</dbReference>
<dbReference type="PANTHER" id="PTHR11801">
    <property type="entry name" value="SIGNAL TRANSDUCER AND ACTIVATOR OF TRANSCRIPTION"/>
    <property type="match status" value="1"/>
</dbReference>
<keyword evidence="17 19" id="KW-0539">Nucleus</keyword>
<dbReference type="InterPro" id="IPR015988">
    <property type="entry name" value="STAT_TF_CC"/>
</dbReference>
<evidence type="ECO:0000259" key="22">
    <source>
        <dbReference type="PROSITE" id="PS50001"/>
    </source>
</evidence>
<keyword evidence="6" id="KW-1017">Isopeptide bond</keyword>
<dbReference type="InterPro" id="IPR036535">
    <property type="entry name" value="STAT_N_sf"/>
</dbReference>
<dbReference type="FunFam" id="1.20.1050.20:FF:000001">
    <property type="entry name" value="Signal transducer and activator of transcription"/>
    <property type="match status" value="1"/>
</dbReference>
<dbReference type="InterPro" id="IPR012345">
    <property type="entry name" value="STAT_TF_DNA-bd_N"/>
</dbReference>
<proteinExistence type="inferred from homology"/>
<keyword evidence="16 19" id="KW-0804">Transcription</keyword>
<dbReference type="GO" id="GO:0051093">
    <property type="term" value="P:negative regulation of developmental process"/>
    <property type="evidence" value="ECO:0007669"/>
    <property type="project" value="UniProtKB-ARBA"/>
</dbReference>
<dbReference type="Gene3D" id="1.20.1050.20">
    <property type="entry name" value="STAT transcription factor, all-alpha domain"/>
    <property type="match status" value="1"/>
</dbReference>
<protein>
    <recommendedName>
        <fullName evidence="19">Signal transducer and activator of transcription</fullName>
    </recommendedName>
</protein>
<keyword evidence="14 19" id="KW-0238">DNA-binding</keyword>